<feature type="compositionally biased region" description="Polar residues" evidence="13">
    <location>
        <begin position="449"/>
        <end position="462"/>
    </location>
</feature>
<dbReference type="Gene3D" id="3.30.710.10">
    <property type="entry name" value="Potassium Channel Kv1.1, Chain A"/>
    <property type="match status" value="1"/>
</dbReference>
<feature type="compositionally biased region" description="Basic and acidic residues" evidence="13">
    <location>
        <begin position="1154"/>
        <end position="1168"/>
    </location>
</feature>
<evidence type="ECO:0000256" key="9">
    <source>
        <dbReference type="ARBA" id="ARBA00023163"/>
    </source>
</evidence>
<name>A0AAJ7WYU9_PETMA</name>
<organism evidence="16 17">
    <name type="scientific">Petromyzon marinus</name>
    <name type="common">Sea lamprey</name>
    <dbReference type="NCBI Taxonomy" id="7757"/>
    <lineage>
        <taxon>Eukaryota</taxon>
        <taxon>Metazoa</taxon>
        <taxon>Chordata</taxon>
        <taxon>Craniata</taxon>
        <taxon>Vertebrata</taxon>
        <taxon>Cyclostomata</taxon>
        <taxon>Hyperoartia</taxon>
        <taxon>Petromyzontiformes</taxon>
        <taxon>Petromyzontidae</taxon>
        <taxon>Petromyzon</taxon>
    </lineage>
</organism>
<dbReference type="InterPro" id="IPR013087">
    <property type="entry name" value="Znf_C2H2_type"/>
</dbReference>
<feature type="domain" description="C2H2-type" evidence="15">
    <location>
        <begin position="690"/>
        <end position="712"/>
    </location>
</feature>
<dbReference type="FunFam" id="3.30.160.60:FF:000204">
    <property type="entry name" value="Zinc finger protein 331"/>
    <property type="match status" value="1"/>
</dbReference>
<dbReference type="Gene3D" id="3.30.160.60">
    <property type="entry name" value="Classic Zinc Finger"/>
    <property type="match status" value="11"/>
</dbReference>
<feature type="domain" description="C2H2-type" evidence="15">
    <location>
        <begin position="914"/>
        <end position="941"/>
    </location>
</feature>
<dbReference type="FunFam" id="3.30.160.60:FF:000508">
    <property type="entry name" value="Myeloid zinc finger 1"/>
    <property type="match status" value="1"/>
</dbReference>
<dbReference type="FunFam" id="3.30.160.60:FF:000100">
    <property type="entry name" value="Zinc finger 45-like"/>
    <property type="match status" value="1"/>
</dbReference>
<dbReference type="AlphaFoldDB" id="A0AAJ7WYU9"/>
<dbReference type="KEGG" id="pmrn:116945065"/>
<feature type="domain" description="C2H2-type" evidence="15">
    <location>
        <begin position="774"/>
        <end position="801"/>
    </location>
</feature>
<feature type="domain" description="C2H2-type" evidence="15">
    <location>
        <begin position="802"/>
        <end position="830"/>
    </location>
</feature>
<accession>A0AAJ7WYU9</accession>
<dbReference type="PANTHER" id="PTHR24384:SF189">
    <property type="entry name" value="C2H2-TYPE DOMAIN-CONTAINING PROTEIN-RELATED"/>
    <property type="match status" value="1"/>
</dbReference>
<evidence type="ECO:0000256" key="13">
    <source>
        <dbReference type="SAM" id="MobiDB-lite"/>
    </source>
</evidence>
<feature type="domain" description="C2H2-type" evidence="15">
    <location>
        <begin position="886"/>
        <end position="913"/>
    </location>
</feature>
<dbReference type="Pfam" id="PF00096">
    <property type="entry name" value="zf-C2H2"/>
    <property type="match status" value="7"/>
</dbReference>
<dbReference type="GO" id="GO:0042802">
    <property type="term" value="F:identical protein binding"/>
    <property type="evidence" value="ECO:0007669"/>
    <property type="project" value="UniProtKB-ARBA"/>
</dbReference>
<keyword evidence="9" id="KW-0804">Transcription</keyword>
<reference evidence="17" key="1">
    <citation type="submission" date="2025-08" db="UniProtKB">
        <authorList>
            <consortium name="RefSeq"/>
        </authorList>
    </citation>
    <scope>IDENTIFICATION</scope>
    <source>
        <tissue evidence="17">Sperm</tissue>
    </source>
</reference>
<dbReference type="InterPro" id="IPR011333">
    <property type="entry name" value="SKP1/BTB/POZ_sf"/>
</dbReference>
<feature type="compositionally biased region" description="Basic residues" evidence="13">
    <location>
        <begin position="708"/>
        <end position="717"/>
    </location>
</feature>
<evidence type="ECO:0000313" key="16">
    <source>
        <dbReference type="Proteomes" id="UP001318040"/>
    </source>
</evidence>
<feature type="region of interest" description="Disordered" evidence="13">
    <location>
        <begin position="105"/>
        <end position="177"/>
    </location>
</feature>
<evidence type="ECO:0000256" key="7">
    <source>
        <dbReference type="ARBA" id="ARBA00023015"/>
    </source>
</evidence>
<dbReference type="FunFam" id="3.30.160.60:FF:000446">
    <property type="entry name" value="Zinc finger protein"/>
    <property type="match status" value="1"/>
</dbReference>
<evidence type="ECO:0000256" key="12">
    <source>
        <dbReference type="PROSITE-ProRule" id="PRU00042"/>
    </source>
</evidence>
<keyword evidence="7" id="KW-0805">Transcription regulation</keyword>
<evidence type="ECO:0000313" key="17">
    <source>
        <dbReference type="RefSeq" id="XP_032815060.1"/>
    </source>
</evidence>
<keyword evidence="16" id="KW-1185">Reference proteome</keyword>
<feature type="domain" description="C2H2-type" evidence="15">
    <location>
        <begin position="662"/>
        <end position="689"/>
    </location>
</feature>
<dbReference type="InterPro" id="IPR050752">
    <property type="entry name" value="C2H2-ZF_domain"/>
</dbReference>
<dbReference type="CTD" id="360023"/>
<feature type="domain" description="C2H2-type" evidence="15">
    <location>
        <begin position="392"/>
        <end position="420"/>
    </location>
</feature>
<dbReference type="GO" id="GO:0005634">
    <property type="term" value="C:nucleus"/>
    <property type="evidence" value="ECO:0007669"/>
    <property type="project" value="UniProtKB-SubCell"/>
</dbReference>
<feature type="domain" description="C2H2-type" evidence="15">
    <location>
        <begin position="942"/>
        <end position="970"/>
    </location>
</feature>
<evidence type="ECO:0000256" key="2">
    <source>
        <dbReference type="ARBA" id="ARBA00006991"/>
    </source>
</evidence>
<feature type="domain" description="C2H2-type" evidence="15">
    <location>
        <begin position="1007"/>
        <end position="1034"/>
    </location>
</feature>
<evidence type="ECO:0000256" key="5">
    <source>
        <dbReference type="ARBA" id="ARBA00022771"/>
    </source>
</evidence>
<feature type="domain" description="C2H2-type" evidence="15">
    <location>
        <begin position="858"/>
        <end position="885"/>
    </location>
</feature>
<sequence length="1260" mass="134354">MEGVGDEGGMDDEGGMRNEVCVEDEKGMVDERGEGAIGDEVGVENVGGVEDEVDEGMRWTKGTWWKRWNPFVETVGDCDNAAVVTTLVSAPTCDVVTERPGRSVELAGNTVPGNAEESTAEPLRESVNDVVGAQMEGDASEDVSPGSESARGFAASAPLVGENGADEGTGSPRARRESEVIVQSPLYPLDLLKRLNDDRLGEARFCDVTIAVQDGRFPAHRAVLAMASSYLGSLLQHHCGCATVRLGKAGAGEEEVPTTMGVGSVTSPAFARLMEFLYTAEFRLQSSDVSAVLGTARELQMEEAVRVLTARDAEAVPLGERLGHSTDVDGGGPAQAPAEPGTSSGCDGSGETSNLAGTSPDDRRGGTGGAGPVGVDASDPVPSGTGCAAPSYRCPACPKCFTYKKSFENHVLRHHPAERTEQGLSGASDGGVFLNVTPGVTPQDKAATTVAQTRRSQRTPCPTTKRKLSVAGVSMATEETASRQPPSSSFSVSSSCSNSAGRSSRRSGLQTDHEKSAALPRKRPCRGGAGTADRVIAPSGQYEEVGAAAIATDDPVESGYHDDAKNNILRHEDEAAAMTIAPGGADVKPGDGDDEDKRAATAEDEKAENEEEQEGGSDGGGARSDGARGTISSARKPRARLAERRIPPVLAPLLPTGGKRLFECPRCHKAFDRKGKYACHVRIHTGEKPFSCKMCDQRFTSKSNLTAHAKRHGRRLGLRPARGPRPGRRGDRATVTVPGTRGPSSAAAAAGEDEGPEEADSEPDADAREGRPQLQCQVCDKWFQRRAHLEEHGILHTVATPFPCGFCPESFRSRFARLKHQEKTHLGPFPCNVCGRAFNDSGNLKRHVDCTHGGKKKWTCNVCGKAVRERTTLKEHMRIHSGEKPHLCSVCGQRFRHSSTYRLHVRVHQEDRRYECESCGKTFNRQDHLSKHKKTHSGERTHMCEECGKCFGRRDHLNIHYKSVHLGEKIWQKYKPSLHECEVCKKVFKGKSSLDIHSRTHSGERPFECSICGQGFRVKKSLAKHMVTHSEERPYPCPHCSASFKRKDKLKYHLDHVHWPKAEPAPPSLGPSDSAADPGASSEGSPLEAAYVRAPGDDEAVGGDLRVALAPPPAPPRPRPAPERAAAPAPAPASSRPPAIPARSASPAASSAARDGETARRRSARADGADAAGTPAPSPELSPPSPRRGGPSELAPDSTLEGEALPSELEFLEKYGLAPQPASLLHPVTGAELGGPASRDHAYLGALLSLEDVRGPALHD</sequence>
<feature type="compositionally biased region" description="Acidic residues" evidence="13">
    <location>
        <begin position="605"/>
        <end position="615"/>
    </location>
</feature>
<keyword evidence="3" id="KW-0479">Metal-binding</keyword>
<dbReference type="PROSITE" id="PS50157">
    <property type="entry name" value="ZINC_FINGER_C2H2_2"/>
    <property type="match status" value="13"/>
</dbReference>
<gene>
    <name evidence="17" type="primary">ZBTB41</name>
</gene>
<dbReference type="FunFam" id="3.30.160.60:FF:000841">
    <property type="entry name" value="zinc finger and BTB domain-containing protein 41"/>
    <property type="match status" value="1"/>
</dbReference>
<dbReference type="GO" id="GO:0000978">
    <property type="term" value="F:RNA polymerase II cis-regulatory region sequence-specific DNA binding"/>
    <property type="evidence" value="ECO:0007669"/>
    <property type="project" value="TreeGrafter"/>
</dbReference>
<evidence type="ECO:0000259" key="15">
    <source>
        <dbReference type="PROSITE" id="PS50157"/>
    </source>
</evidence>
<feature type="region of interest" description="Disordered" evidence="13">
    <location>
        <begin position="321"/>
        <end position="380"/>
    </location>
</feature>
<dbReference type="Pfam" id="PF00651">
    <property type="entry name" value="BTB"/>
    <property type="match status" value="1"/>
</dbReference>
<keyword evidence="10" id="KW-0539">Nucleus</keyword>
<dbReference type="GO" id="GO:0008270">
    <property type="term" value="F:zinc ion binding"/>
    <property type="evidence" value="ECO:0007669"/>
    <property type="project" value="UniProtKB-KW"/>
</dbReference>
<dbReference type="SUPFAM" id="SSF57667">
    <property type="entry name" value="beta-beta-alpha zinc fingers"/>
    <property type="match status" value="7"/>
</dbReference>
<evidence type="ECO:0000259" key="14">
    <source>
        <dbReference type="PROSITE" id="PS50097"/>
    </source>
</evidence>
<feature type="compositionally biased region" description="Low complexity" evidence="13">
    <location>
        <begin position="482"/>
        <end position="502"/>
    </location>
</feature>
<proteinExistence type="inferred from homology"/>
<feature type="compositionally biased region" description="Polar residues" evidence="13">
    <location>
        <begin position="342"/>
        <end position="357"/>
    </location>
</feature>
<feature type="domain" description="C2H2-type" evidence="15">
    <location>
        <begin position="829"/>
        <end position="857"/>
    </location>
</feature>
<dbReference type="GO" id="GO:0000981">
    <property type="term" value="F:DNA-binding transcription factor activity, RNA polymerase II-specific"/>
    <property type="evidence" value="ECO:0007669"/>
    <property type="project" value="TreeGrafter"/>
</dbReference>
<feature type="compositionally biased region" description="Acidic residues" evidence="13">
    <location>
        <begin position="751"/>
        <end position="764"/>
    </location>
</feature>
<protein>
    <recommendedName>
        <fullName evidence="11">Zinc finger and BTB domain-containing protein 41</fullName>
    </recommendedName>
</protein>
<feature type="region of interest" description="Disordered" evidence="13">
    <location>
        <begin position="580"/>
        <end position="643"/>
    </location>
</feature>
<dbReference type="SUPFAM" id="SSF54695">
    <property type="entry name" value="POZ domain"/>
    <property type="match status" value="1"/>
</dbReference>
<feature type="compositionally biased region" description="Low complexity" evidence="13">
    <location>
        <begin position="1123"/>
        <end position="1153"/>
    </location>
</feature>
<dbReference type="RefSeq" id="XP_032815060.1">
    <property type="nucleotide sequence ID" value="XM_032959169.1"/>
</dbReference>
<feature type="compositionally biased region" description="Pro residues" evidence="13">
    <location>
        <begin position="1110"/>
        <end position="1119"/>
    </location>
</feature>
<evidence type="ECO:0000256" key="8">
    <source>
        <dbReference type="ARBA" id="ARBA00023125"/>
    </source>
</evidence>
<evidence type="ECO:0000256" key="10">
    <source>
        <dbReference type="ARBA" id="ARBA00023242"/>
    </source>
</evidence>
<feature type="compositionally biased region" description="Basic and acidic residues" evidence="13">
    <location>
        <begin position="588"/>
        <end position="604"/>
    </location>
</feature>
<evidence type="ECO:0000256" key="11">
    <source>
        <dbReference type="ARBA" id="ARBA00070983"/>
    </source>
</evidence>
<keyword evidence="8" id="KW-0238">DNA-binding</keyword>
<dbReference type="SMART" id="SM00225">
    <property type="entry name" value="BTB"/>
    <property type="match status" value="1"/>
</dbReference>
<evidence type="ECO:0000256" key="3">
    <source>
        <dbReference type="ARBA" id="ARBA00022723"/>
    </source>
</evidence>
<feature type="compositionally biased region" description="Pro residues" evidence="13">
    <location>
        <begin position="1176"/>
        <end position="1186"/>
    </location>
</feature>
<dbReference type="FunFam" id="3.30.160.60:FF:000624">
    <property type="entry name" value="zinc finger protein 697"/>
    <property type="match status" value="2"/>
</dbReference>
<dbReference type="FunFam" id="3.30.160.60:FF:000337">
    <property type="entry name" value="Zinc finger and BTB domain containing 41"/>
    <property type="match status" value="1"/>
</dbReference>
<evidence type="ECO:0000256" key="4">
    <source>
        <dbReference type="ARBA" id="ARBA00022737"/>
    </source>
</evidence>
<comment type="similarity">
    <text evidence="2">Belongs to the krueppel C2H2-type zinc-finger protein family.</text>
</comment>
<dbReference type="SMART" id="SM00355">
    <property type="entry name" value="ZnF_C2H2"/>
    <property type="match status" value="13"/>
</dbReference>
<keyword evidence="6" id="KW-0862">Zinc</keyword>
<evidence type="ECO:0000256" key="6">
    <source>
        <dbReference type="ARBA" id="ARBA00022833"/>
    </source>
</evidence>
<feature type="compositionally biased region" description="Low complexity" evidence="13">
    <location>
        <begin position="1070"/>
        <end position="1086"/>
    </location>
</feature>
<feature type="region of interest" description="Disordered" evidence="13">
    <location>
        <begin position="705"/>
        <end position="772"/>
    </location>
</feature>
<dbReference type="InterPro" id="IPR036236">
    <property type="entry name" value="Znf_C2H2_sf"/>
</dbReference>
<dbReference type="PROSITE" id="PS50097">
    <property type="entry name" value="BTB"/>
    <property type="match status" value="1"/>
</dbReference>
<dbReference type="Proteomes" id="UP001318040">
    <property type="component" value="Chromosome 22"/>
</dbReference>
<dbReference type="Pfam" id="PF13912">
    <property type="entry name" value="zf-C2H2_6"/>
    <property type="match status" value="1"/>
</dbReference>
<feature type="domain" description="BTB" evidence="14">
    <location>
        <begin position="206"/>
        <end position="286"/>
    </location>
</feature>
<feature type="domain" description="C2H2-type" evidence="15">
    <location>
        <begin position="1035"/>
        <end position="1063"/>
    </location>
</feature>
<comment type="subcellular location">
    <subcellularLocation>
        <location evidence="1">Nucleus</location>
    </subcellularLocation>
</comment>
<dbReference type="PANTHER" id="PTHR24384">
    <property type="entry name" value="FINGER PUTATIVE TRANSCRIPTION FACTOR FAMILY-RELATED"/>
    <property type="match status" value="1"/>
</dbReference>
<evidence type="ECO:0000256" key="1">
    <source>
        <dbReference type="ARBA" id="ARBA00004123"/>
    </source>
</evidence>
<feature type="region of interest" description="Disordered" evidence="13">
    <location>
        <begin position="1059"/>
        <end position="1206"/>
    </location>
</feature>
<feature type="region of interest" description="Disordered" evidence="13">
    <location>
        <begin position="438"/>
        <end position="541"/>
    </location>
</feature>
<feature type="domain" description="C2H2-type" evidence="15">
    <location>
        <begin position="979"/>
        <end position="1006"/>
    </location>
</feature>
<keyword evidence="4" id="KW-0677">Repeat</keyword>
<dbReference type="PROSITE" id="PS00028">
    <property type="entry name" value="ZINC_FINGER_C2H2_1"/>
    <property type="match status" value="13"/>
</dbReference>
<keyword evidence="5 12" id="KW-0863">Zinc-finger</keyword>
<dbReference type="InterPro" id="IPR000210">
    <property type="entry name" value="BTB/POZ_dom"/>
</dbReference>